<protein>
    <submittedName>
        <fullName evidence="1">Uncharacterized protein</fullName>
    </submittedName>
</protein>
<dbReference type="Proteomes" id="UP000660454">
    <property type="component" value="Unassembled WGS sequence"/>
</dbReference>
<evidence type="ECO:0000313" key="2">
    <source>
        <dbReference type="Proteomes" id="UP000660454"/>
    </source>
</evidence>
<name>A0ABQ4GT14_9ACTN</name>
<comment type="caution">
    <text evidence="1">The sequence shown here is derived from an EMBL/GenBank/DDBJ whole genome shotgun (WGS) entry which is preliminary data.</text>
</comment>
<evidence type="ECO:0000313" key="1">
    <source>
        <dbReference type="EMBL" id="GIH64533.1"/>
    </source>
</evidence>
<dbReference type="RefSeq" id="WP_239108720.1">
    <property type="nucleotide sequence ID" value="NZ_BOOF01000032.1"/>
</dbReference>
<organism evidence="1 2">
    <name type="scientific">Microbispora siamensis</name>
    <dbReference type="NCBI Taxonomy" id="564413"/>
    <lineage>
        <taxon>Bacteria</taxon>
        <taxon>Bacillati</taxon>
        <taxon>Actinomycetota</taxon>
        <taxon>Actinomycetes</taxon>
        <taxon>Streptosporangiales</taxon>
        <taxon>Streptosporangiaceae</taxon>
        <taxon>Microbispora</taxon>
    </lineage>
</organism>
<gene>
    <name evidence="1" type="ORF">Msi02_53500</name>
</gene>
<reference evidence="1 2" key="1">
    <citation type="submission" date="2021-01" db="EMBL/GenBank/DDBJ databases">
        <title>Whole genome shotgun sequence of Microbispora siamensis NBRC 104113.</title>
        <authorList>
            <person name="Komaki H."/>
            <person name="Tamura T."/>
        </authorList>
    </citation>
    <scope>NUCLEOTIDE SEQUENCE [LARGE SCALE GENOMIC DNA]</scope>
    <source>
        <strain evidence="1 2">NBRC 104113</strain>
    </source>
</reference>
<sequence>MCRHPQCPPANAPDRDAACLIACHLRQGRGRLGNGMVLCYGSGELTANAHSSLAREFAGCAL</sequence>
<dbReference type="EMBL" id="BOOF01000032">
    <property type="protein sequence ID" value="GIH64533.1"/>
    <property type="molecule type" value="Genomic_DNA"/>
</dbReference>
<accession>A0ABQ4GT14</accession>
<dbReference type="Pfam" id="PF19462">
    <property type="entry name" value="DUF5999"/>
    <property type="match status" value="1"/>
</dbReference>
<dbReference type="InterPro" id="IPR046041">
    <property type="entry name" value="DUF5999"/>
</dbReference>
<proteinExistence type="predicted"/>
<keyword evidence="2" id="KW-1185">Reference proteome</keyword>